<name>A0ABV0W9T1_9TELE</name>
<feature type="region of interest" description="Disordered" evidence="1">
    <location>
        <begin position="1"/>
        <end position="67"/>
    </location>
</feature>
<reference evidence="2 3" key="1">
    <citation type="submission" date="2021-06" db="EMBL/GenBank/DDBJ databases">
        <authorList>
            <person name="Palmer J.M."/>
        </authorList>
    </citation>
    <scope>NUCLEOTIDE SEQUENCE [LARGE SCALE GENOMIC DNA]</scope>
    <source>
        <strain evidence="2 3">XR_2019</strain>
        <tissue evidence="2">Muscle</tissue>
    </source>
</reference>
<sequence length="119" mass="13920">MKNYELTDSNETQKPDSKGAPNNEGTENQSLNTTENHMETHETGQAEGVSEGGLEKTKQNPKFQRMTQRLCRRDTEFWRLAVPMQEPWRWANKTRTEPTENLAGRLAEWLWELKPMEEL</sequence>
<dbReference type="EMBL" id="JAHRIM010038052">
    <property type="protein sequence ID" value="MEQ2266190.1"/>
    <property type="molecule type" value="Genomic_DNA"/>
</dbReference>
<keyword evidence="3" id="KW-1185">Reference proteome</keyword>
<protein>
    <submittedName>
        <fullName evidence="2">Uncharacterized protein</fullName>
    </submittedName>
</protein>
<organism evidence="2 3">
    <name type="scientific">Xenotaenia resolanae</name>
    <dbReference type="NCBI Taxonomy" id="208358"/>
    <lineage>
        <taxon>Eukaryota</taxon>
        <taxon>Metazoa</taxon>
        <taxon>Chordata</taxon>
        <taxon>Craniata</taxon>
        <taxon>Vertebrata</taxon>
        <taxon>Euteleostomi</taxon>
        <taxon>Actinopterygii</taxon>
        <taxon>Neopterygii</taxon>
        <taxon>Teleostei</taxon>
        <taxon>Neoteleostei</taxon>
        <taxon>Acanthomorphata</taxon>
        <taxon>Ovalentaria</taxon>
        <taxon>Atherinomorphae</taxon>
        <taxon>Cyprinodontiformes</taxon>
        <taxon>Goodeidae</taxon>
        <taxon>Xenotaenia</taxon>
    </lineage>
</organism>
<evidence type="ECO:0000256" key="1">
    <source>
        <dbReference type="SAM" id="MobiDB-lite"/>
    </source>
</evidence>
<evidence type="ECO:0000313" key="3">
    <source>
        <dbReference type="Proteomes" id="UP001444071"/>
    </source>
</evidence>
<dbReference type="Proteomes" id="UP001444071">
    <property type="component" value="Unassembled WGS sequence"/>
</dbReference>
<proteinExistence type="predicted"/>
<evidence type="ECO:0000313" key="2">
    <source>
        <dbReference type="EMBL" id="MEQ2266190.1"/>
    </source>
</evidence>
<comment type="caution">
    <text evidence="2">The sequence shown here is derived from an EMBL/GenBank/DDBJ whole genome shotgun (WGS) entry which is preliminary data.</text>
</comment>
<accession>A0ABV0W9T1</accession>
<feature type="compositionally biased region" description="Polar residues" evidence="1">
    <location>
        <begin position="1"/>
        <end position="10"/>
    </location>
</feature>
<gene>
    <name evidence="2" type="ORF">XENORESO_020492</name>
</gene>